<dbReference type="PANTHER" id="PTHR30483">
    <property type="entry name" value="LEUCINE-SPECIFIC-BINDING PROTEIN"/>
    <property type="match status" value="1"/>
</dbReference>
<evidence type="ECO:0000259" key="2">
    <source>
        <dbReference type="Pfam" id="PF13458"/>
    </source>
</evidence>
<evidence type="ECO:0000313" key="3">
    <source>
        <dbReference type="EMBL" id="CAB4367732.1"/>
    </source>
</evidence>
<dbReference type="AlphaFoldDB" id="A0A6J6AG16"/>
<dbReference type="EMBL" id="CAETWZ010000035">
    <property type="protein sequence ID" value="CAB4367732.1"/>
    <property type="molecule type" value="Genomic_DNA"/>
</dbReference>
<dbReference type="InterPro" id="IPR051010">
    <property type="entry name" value="BCAA_transport"/>
</dbReference>
<name>A0A6J6AG16_9ZZZZ</name>
<sequence length="469" mass="49432">MCDTVISVPRGGGRTTTQKCVWGKMKEQRKMSKSFRLGVAVTLVAALGMSACGGSDSSSGGSDTTAAGEAPAGNLAETLGYTDNLLGDVSCDIGAVLALTGPGSFYGDTMTKGIDVAVNAIKEAGGPSFTVTTWDHKSGDPAAGVTAMKEIVAKGISIKLASYVDDLGAMLADTAKSKVFTLDGGGGTSIFGQGQPYFWGTRAITPNDTIDGVFKWWKEGHPDNLTVGVLGWDLGEALNKMIKDDFDMKVKRNGMTFNGVYELNAVGATDFSQSITKIKANQPDLLLVAVYGQDPGAFVNQASTAGITSFMMGSEFTPDGINASKGVYDSAGFTFAYDYFDAESPTLNPVAKLFVDKFKAAYDKLPDFYAANFFENTIRLWQLMRQASAAGATNDQLCVGETLNTNLEANLDSLVSLYGGDATTNGVSALDPKTHSVLRRPMGVFNYINGKVTPLAYFNIDGADYAPAG</sequence>
<keyword evidence="1" id="KW-0732">Signal</keyword>
<dbReference type="PANTHER" id="PTHR30483:SF6">
    <property type="entry name" value="PERIPLASMIC BINDING PROTEIN OF ABC TRANSPORTER FOR NATURAL AMINO ACIDS"/>
    <property type="match status" value="1"/>
</dbReference>
<reference evidence="3" key="1">
    <citation type="submission" date="2020-05" db="EMBL/GenBank/DDBJ databases">
        <authorList>
            <person name="Chiriac C."/>
            <person name="Salcher M."/>
            <person name="Ghai R."/>
            <person name="Kavagutti S V."/>
        </authorList>
    </citation>
    <scope>NUCLEOTIDE SEQUENCE</scope>
</reference>
<dbReference type="InterPro" id="IPR028081">
    <property type="entry name" value="Leu-bd"/>
</dbReference>
<dbReference type="SUPFAM" id="SSF53822">
    <property type="entry name" value="Periplasmic binding protein-like I"/>
    <property type="match status" value="1"/>
</dbReference>
<proteinExistence type="predicted"/>
<organism evidence="3">
    <name type="scientific">freshwater metagenome</name>
    <dbReference type="NCBI Taxonomy" id="449393"/>
    <lineage>
        <taxon>unclassified sequences</taxon>
        <taxon>metagenomes</taxon>
        <taxon>ecological metagenomes</taxon>
    </lineage>
</organism>
<dbReference type="Gene3D" id="3.40.50.2300">
    <property type="match status" value="2"/>
</dbReference>
<evidence type="ECO:0000256" key="1">
    <source>
        <dbReference type="ARBA" id="ARBA00022729"/>
    </source>
</evidence>
<dbReference type="Pfam" id="PF13458">
    <property type="entry name" value="Peripla_BP_6"/>
    <property type="match status" value="1"/>
</dbReference>
<dbReference type="InterPro" id="IPR028082">
    <property type="entry name" value="Peripla_BP_I"/>
</dbReference>
<gene>
    <name evidence="3" type="ORF">UFOPK4179_00520</name>
</gene>
<accession>A0A6J6AG16</accession>
<protein>
    <submittedName>
        <fullName evidence="3">Unannotated protein</fullName>
    </submittedName>
</protein>
<feature type="domain" description="Leucine-binding protein" evidence="2">
    <location>
        <begin position="93"/>
        <end position="404"/>
    </location>
</feature>